<feature type="region of interest" description="Disordered" evidence="4">
    <location>
        <begin position="46"/>
        <end position="92"/>
    </location>
</feature>
<evidence type="ECO:0000256" key="1">
    <source>
        <dbReference type="ARBA" id="ARBA00006540"/>
    </source>
</evidence>
<dbReference type="GO" id="GO:1990904">
    <property type="term" value="C:ribonucleoprotein complex"/>
    <property type="evidence" value="ECO:0007669"/>
    <property type="project" value="UniProtKB-KW"/>
</dbReference>
<feature type="region of interest" description="Disordered" evidence="4">
    <location>
        <begin position="189"/>
        <end position="231"/>
    </location>
</feature>
<dbReference type="Proteomes" id="UP000664991">
    <property type="component" value="Unassembled WGS sequence"/>
</dbReference>
<organism evidence="5 6">
    <name type="scientific">Ovis aries</name>
    <name type="common">Sheep</name>
    <dbReference type="NCBI Taxonomy" id="9940"/>
    <lineage>
        <taxon>Eukaryota</taxon>
        <taxon>Metazoa</taxon>
        <taxon>Chordata</taxon>
        <taxon>Craniata</taxon>
        <taxon>Vertebrata</taxon>
        <taxon>Euteleostomi</taxon>
        <taxon>Mammalia</taxon>
        <taxon>Eutheria</taxon>
        <taxon>Laurasiatheria</taxon>
        <taxon>Artiodactyla</taxon>
        <taxon>Ruminantia</taxon>
        <taxon>Pecora</taxon>
        <taxon>Bovidae</taxon>
        <taxon>Caprinae</taxon>
        <taxon>Ovis</taxon>
    </lineage>
</organism>
<evidence type="ECO:0000256" key="3">
    <source>
        <dbReference type="ARBA" id="ARBA00023274"/>
    </source>
</evidence>
<comment type="similarity">
    <text evidence="1">Belongs to the universal ribosomal protein uL3 family.</text>
</comment>
<dbReference type="Gene3D" id="2.40.30.10">
    <property type="entry name" value="Translation factors"/>
    <property type="match status" value="1"/>
</dbReference>
<evidence type="ECO:0000256" key="4">
    <source>
        <dbReference type="SAM" id="MobiDB-lite"/>
    </source>
</evidence>
<name>A0A836AA25_SHEEP</name>
<evidence type="ECO:0000313" key="6">
    <source>
        <dbReference type="Proteomes" id="UP000664991"/>
    </source>
</evidence>
<accession>A0A836AA25</accession>
<protein>
    <submittedName>
        <fullName evidence="5">Uncharacterized protein</fullName>
    </submittedName>
</protein>
<feature type="compositionally biased region" description="Polar residues" evidence="4">
    <location>
        <begin position="46"/>
        <end position="61"/>
    </location>
</feature>
<reference evidence="5 6" key="1">
    <citation type="submission" date="2020-12" db="EMBL/GenBank/DDBJ databases">
        <title>De novo assembly of Tibetan sheep genome.</title>
        <authorList>
            <person name="Li X."/>
        </authorList>
    </citation>
    <scope>NUCLEOTIDE SEQUENCE [LARGE SCALE GENOMIC DNA]</scope>
    <source>
        <tissue evidence="5">Heart</tissue>
    </source>
</reference>
<dbReference type="AlphaFoldDB" id="A0A836AA25"/>
<dbReference type="FunFam" id="2.40.30.10:FF:000351">
    <property type="entry name" value="Ribosomal protein L3"/>
    <property type="match status" value="1"/>
</dbReference>
<gene>
    <name evidence="5" type="ORF">JEQ12_001991</name>
</gene>
<comment type="caution">
    <text evidence="5">The sequence shown here is derived from an EMBL/GenBank/DDBJ whole genome shotgun (WGS) entry which is preliminary data.</text>
</comment>
<keyword evidence="2" id="KW-0689">Ribosomal protein</keyword>
<dbReference type="EMBL" id="JAEMGP010000010">
    <property type="protein sequence ID" value="KAG5204015.1"/>
    <property type="molecule type" value="Genomic_DNA"/>
</dbReference>
<evidence type="ECO:0000313" key="5">
    <source>
        <dbReference type="EMBL" id="KAG5204015.1"/>
    </source>
</evidence>
<evidence type="ECO:0000256" key="2">
    <source>
        <dbReference type="ARBA" id="ARBA00022980"/>
    </source>
</evidence>
<dbReference type="Gene3D" id="3.90.70.10">
    <property type="entry name" value="Cysteine proteinases"/>
    <property type="match status" value="1"/>
</dbReference>
<dbReference type="GO" id="GO:0005840">
    <property type="term" value="C:ribosome"/>
    <property type="evidence" value="ECO:0007669"/>
    <property type="project" value="UniProtKB-KW"/>
</dbReference>
<proteinExistence type="inferred from homology"/>
<sequence length="326" mass="36001">MYICRLLMVIKWSQSVKDEQEDAEEYLGFILNGLHEEMLNQKKLLSPNNENLTVSSGPKSHSVNEEDQEEPEEGTTQNTTYADPRPVGHSNPDASCKDLSFLTGTKAVPPAAEAESLNHWTSRSNNAQIDGGYTLMSPEKSVFLDIAELPRLFLRTPGGQRVRDGPFLPLRAGPASPSSLRHFIREYSSLSGKEKQPPGKSISSSSFRTRLGTDAPPHPDTPLKVHSGSDAETGASERVILLPALDSWPLESTAGLQEVPVPSLEFSSLGTKKRVLTLCKSLRMRTKQQTLEKVNFKFIHVTSKFGHGCFQIVEEKKGFMGPLKKD</sequence>
<keyword evidence="3" id="KW-0687">Ribonucleoprotein</keyword>